<dbReference type="Gene3D" id="1.25.10.10">
    <property type="entry name" value="Leucine-rich Repeat Variant"/>
    <property type="match status" value="1"/>
</dbReference>
<keyword evidence="3" id="KW-0539">Nucleus</keyword>
<reference evidence="4" key="1">
    <citation type="journal article" date="2023" name="Nat. Commun.">
        <title>Diploid and tetraploid genomes of Acorus and the evolution of monocots.</title>
        <authorList>
            <person name="Ma L."/>
            <person name="Liu K.W."/>
            <person name="Li Z."/>
            <person name="Hsiao Y.Y."/>
            <person name="Qi Y."/>
            <person name="Fu T."/>
            <person name="Tang G.D."/>
            <person name="Zhang D."/>
            <person name="Sun W.H."/>
            <person name="Liu D.K."/>
            <person name="Li Y."/>
            <person name="Chen G.Z."/>
            <person name="Liu X.D."/>
            <person name="Liao X.Y."/>
            <person name="Jiang Y.T."/>
            <person name="Yu X."/>
            <person name="Hao Y."/>
            <person name="Huang J."/>
            <person name="Zhao X.W."/>
            <person name="Ke S."/>
            <person name="Chen Y.Y."/>
            <person name="Wu W.L."/>
            <person name="Hsu J.L."/>
            <person name="Lin Y.F."/>
            <person name="Huang M.D."/>
            <person name="Li C.Y."/>
            <person name="Huang L."/>
            <person name="Wang Z.W."/>
            <person name="Zhao X."/>
            <person name="Zhong W.Y."/>
            <person name="Peng D.H."/>
            <person name="Ahmad S."/>
            <person name="Lan S."/>
            <person name="Zhang J.S."/>
            <person name="Tsai W.C."/>
            <person name="Van de Peer Y."/>
            <person name="Liu Z.J."/>
        </authorList>
    </citation>
    <scope>NUCLEOTIDE SEQUENCE</scope>
    <source>
        <strain evidence="4">SCP</strain>
    </source>
</reference>
<evidence type="ECO:0000256" key="1">
    <source>
        <dbReference type="ARBA" id="ARBA00004123"/>
    </source>
</evidence>
<reference evidence="4" key="2">
    <citation type="submission" date="2023-06" db="EMBL/GenBank/DDBJ databases">
        <authorList>
            <person name="Ma L."/>
            <person name="Liu K.-W."/>
            <person name="Li Z."/>
            <person name="Hsiao Y.-Y."/>
            <person name="Qi Y."/>
            <person name="Fu T."/>
            <person name="Tang G."/>
            <person name="Zhang D."/>
            <person name="Sun W.-H."/>
            <person name="Liu D.-K."/>
            <person name="Li Y."/>
            <person name="Chen G.-Z."/>
            <person name="Liu X.-D."/>
            <person name="Liao X.-Y."/>
            <person name="Jiang Y.-T."/>
            <person name="Yu X."/>
            <person name="Hao Y."/>
            <person name="Huang J."/>
            <person name="Zhao X.-W."/>
            <person name="Ke S."/>
            <person name="Chen Y.-Y."/>
            <person name="Wu W.-L."/>
            <person name="Hsu J.-L."/>
            <person name="Lin Y.-F."/>
            <person name="Huang M.-D."/>
            <person name="Li C.-Y."/>
            <person name="Huang L."/>
            <person name="Wang Z.-W."/>
            <person name="Zhao X."/>
            <person name="Zhong W.-Y."/>
            <person name="Peng D.-H."/>
            <person name="Ahmad S."/>
            <person name="Lan S."/>
            <person name="Zhang J.-S."/>
            <person name="Tsai W.-C."/>
            <person name="Van De Peer Y."/>
            <person name="Liu Z.-J."/>
        </authorList>
    </citation>
    <scope>NUCLEOTIDE SEQUENCE</scope>
    <source>
        <strain evidence="4">SCP</strain>
        <tissue evidence="4">Leaves</tissue>
    </source>
</reference>
<dbReference type="GO" id="GO:0005634">
    <property type="term" value="C:nucleus"/>
    <property type="evidence" value="ECO:0007669"/>
    <property type="project" value="UniProtKB-SubCell"/>
</dbReference>
<dbReference type="PANTHER" id="PTHR12363">
    <property type="entry name" value="TRANSPORTIN 3 AND IMPORTIN 13"/>
    <property type="match status" value="1"/>
</dbReference>
<comment type="subcellular location">
    <subcellularLocation>
        <location evidence="1">Nucleus</location>
    </subcellularLocation>
</comment>
<evidence type="ECO:0000313" key="5">
    <source>
        <dbReference type="Proteomes" id="UP001179952"/>
    </source>
</evidence>
<dbReference type="PANTHER" id="PTHR12363:SF33">
    <property type="entry name" value="IMPORTIN-13"/>
    <property type="match status" value="1"/>
</dbReference>
<keyword evidence="5" id="KW-1185">Reference proteome</keyword>
<keyword evidence="2" id="KW-0813">Transport</keyword>
<dbReference type="GO" id="GO:0005737">
    <property type="term" value="C:cytoplasm"/>
    <property type="evidence" value="ECO:0007669"/>
    <property type="project" value="TreeGrafter"/>
</dbReference>
<dbReference type="EMBL" id="JAUJYN010000004">
    <property type="protein sequence ID" value="KAK1272910.1"/>
    <property type="molecule type" value="Genomic_DNA"/>
</dbReference>
<dbReference type="InterPro" id="IPR011989">
    <property type="entry name" value="ARM-like"/>
</dbReference>
<protein>
    <submittedName>
        <fullName evidence="4">Uncharacterized protein</fullName>
    </submittedName>
</protein>
<accession>A0AAV9B896</accession>
<dbReference type="AlphaFoldDB" id="A0AAV9B896"/>
<dbReference type="GO" id="GO:0006606">
    <property type="term" value="P:protein import into nucleus"/>
    <property type="evidence" value="ECO:0007669"/>
    <property type="project" value="TreeGrafter"/>
</dbReference>
<dbReference type="Proteomes" id="UP001179952">
    <property type="component" value="Unassembled WGS sequence"/>
</dbReference>
<evidence type="ECO:0000256" key="2">
    <source>
        <dbReference type="ARBA" id="ARBA00022448"/>
    </source>
</evidence>
<evidence type="ECO:0000256" key="3">
    <source>
        <dbReference type="ARBA" id="ARBA00023242"/>
    </source>
</evidence>
<gene>
    <name evidence="4" type="ORF">QJS04_geneDACA022421</name>
</gene>
<comment type="caution">
    <text evidence="4">The sequence shown here is derived from an EMBL/GenBank/DDBJ whole genome shotgun (WGS) entry which is preliminary data.</text>
</comment>
<dbReference type="InterPro" id="IPR051345">
    <property type="entry name" value="Importin_beta-like_NTR"/>
</dbReference>
<proteinExistence type="predicted"/>
<organism evidence="4 5">
    <name type="scientific">Acorus gramineus</name>
    <name type="common">Dwarf sweet flag</name>
    <dbReference type="NCBI Taxonomy" id="55184"/>
    <lineage>
        <taxon>Eukaryota</taxon>
        <taxon>Viridiplantae</taxon>
        <taxon>Streptophyta</taxon>
        <taxon>Embryophyta</taxon>
        <taxon>Tracheophyta</taxon>
        <taxon>Spermatophyta</taxon>
        <taxon>Magnoliopsida</taxon>
        <taxon>Liliopsida</taxon>
        <taxon>Acoraceae</taxon>
        <taxon>Acorus</taxon>
    </lineage>
</organism>
<evidence type="ECO:0000313" key="4">
    <source>
        <dbReference type="EMBL" id="KAK1272910.1"/>
    </source>
</evidence>
<name>A0AAV9B896_ACOGR</name>
<sequence length="247" mass="26828">MVYRFNALTDEAGYLPAGWFINSIPLWLSSPSLHQDSSLGPDSDAEPHGKMDLRLAVLVPDQPLVKPALPNDYPVSKPSLIAVLHWKPTLIPKPRDACNSILTFLSDVLDLANSPSGEKYRSIVDSIMIPRGSTLTRILVASLTGALPISRLEEVSYVLTALMKTYGIHVLEWAKECILLIPSTAITEAECSSFLQALSEAASGKGASALTVTLEELSDLCRRNRTVQEIVQGALRPLELNLTVVPS</sequence>